<dbReference type="Proteomes" id="UP000309566">
    <property type="component" value="Unassembled WGS sequence"/>
</dbReference>
<accession>A0A4S2D1W8</accession>
<dbReference type="EMBL" id="SRYX01000029">
    <property type="protein sequence ID" value="TGY35478.1"/>
    <property type="molecule type" value="Genomic_DNA"/>
</dbReference>
<gene>
    <name evidence="1" type="ORF">E5353_09145</name>
</gene>
<organism evidence="1 2">
    <name type="scientific">Bacteroides caecimuris</name>
    <dbReference type="NCBI Taxonomy" id="1796613"/>
    <lineage>
        <taxon>Bacteria</taxon>
        <taxon>Pseudomonadati</taxon>
        <taxon>Bacteroidota</taxon>
        <taxon>Bacteroidia</taxon>
        <taxon>Bacteroidales</taxon>
        <taxon>Bacteroidaceae</taxon>
        <taxon>Bacteroides</taxon>
    </lineage>
</organism>
<dbReference type="RefSeq" id="WP_135999594.1">
    <property type="nucleotide sequence ID" value="NZ_SRYX01000029.1"/>
</dbReference>
<evidence type="ECO:0000313" key="1">
    <source>
        <dbReference type="EMBL" id="TGY35478.1"/>
    </source>
</evidence>
<name>A0A4S2D1W8_9BACE</name>
<reference evidence="1 2" key="1">
    <citation type="submission" date="2019-04" db="EMBL/GenBank/DDBJ databases">
        <title>Microbes associate with the intestines of laboratory mice.</title>
        <authorList>
            <person name="Navarre W."/>
            <person name="Wong E."/>
            <person name="Huang K."/>
            <person name="Tropini C."/>
            <person name="Ng K."/>
            <person name="Yu B."/>
        </authorList>
    </citation>
    <scope>NUCLEOTIDE SEQUENCE [LARGE SCALE GENOMIC DNA]</scope>
    <source>
        <strain evidence="1 2">NM63_1-25</strain>
    </source>
</reference>
<protein>
    <submittedName>
        <fullName evidence="1">Uncharacterized protein</fullName>
    </submittedName>
</protein>
<sequence length="79" mass="8919">MSEELQKKAEEIRDETRIGKVTAERVGNILIGIIEELDNLKEKQDDFLGFTYIDSVDFPAEGGTARIGVKTTCKEWEVT</sequence>
<evidence type="ECO:0000313" key="2">
    <source>
        <dbReference type="Proteomes" id="UP000309566"/>
    </source>
</evidence>
<dbReference type="AlphaFoldDB" id="A0A4S2D1W8"/>
<comment type="caution">
    <text evidence="1">The sequence shown here is derived from an EMBL/GenBank/DDBJ whole genome shotgun (WGS) entry which is preliminary data.</text>
</comment>
<proteinExistence type="predicted"/>